<evidence type="ECO:0000256" key="6">
    <source>
        <dbReference type="ARBA" id="ARBA00023004"/>
    </source>
</evidence>
<dbReference type="STRING" id="930990.A0A067LUD6"/>
<keyword evidence="5 11" id="KW-0560">Oxidoreductase</keyword>
<dbReference type="SUPFAM" id="SSF56634">
    <property type="entry name" value="Heme-dependent catalase-like"/>
    <property type="match status" value="1"/>
</dbReference>
<dbReference type="OrthoDB" id="6880011at2759"/>
<dbReference type="EC" id="1.11.1.6" evidence="11"/>
<feature type="active site" evidence="9">
    <location>
        <position position="136"/>
    </location>
</feature>
<dbReference type="Proteomes" id="UP000027195">
    <property type="component" value="Unassembled WGS sequence"/>
</dbReference>
<gene>
    <name evidence="14" type="ORF">BOTBODRAFT_39948</name>
</gene>
<evidence type="ECO:0000256" key="8">
    <source>
        <dbReference type="ARBA" id="ARBA00044729"/>
    </source>
</evidence>
<evidence type="ECO:0000256" key="2">
    <source>
        <dbReference type="ARBA" id="ARBA00022559"/>
    </source>
</evidence>
<evidence type="ECO:0000256" key="7">
    <source>
        <dbReference type="ARBA" id="ARBA00023324"/>
    </source>
</evidence>
<dbReference type="PROSITE" id="PS00437">
    <property type="entry name" value="CATALASE_1"/>
    <property type="match status" value="1"/>
</dbReference>
<keyword evidence="4 10" id="KW-0479">Metal-binding</keyword>
<dbReference type="GO" id="GO:0020037">
    <property type="term" value="F:heme binding"/>
    <property type="evidence" value="ECO:0007669"/>
    <property type="project" value="InterPro"/>
</dbReference>
<dbReference type="GO" id="GO:0005739">
    <property type="term" value="C:mitochondrion"/>
    <property type="evidence" value="ECO:0007669"/>
    <property type="project" value="TreeGrafter"/>
</dbReference>
<dbReference type="InterPro" id="IPR024708">
    <property type="entry name" value="Catalase_AS"/>
</dbReference>
<dbReference type="PROSITE" id="PS00438">
    <property type="entry name" value="CATALASE_2"/>
    <property type="match status" value="1"/>
</dbReference>
<evidence type="ECO:0000256" key="11">
    <source>
        <dbReference type="RuleBase" id="RU000498"/>
    </source>
</evidence>
<dbReference type="PRINTS" id="PR00067">
    <property type="entry name" value="CATALASE"/>
</dbReference>
<dbReference type="EMBL" id="KL198183">
    <property type="protein sequence ID" value="KDQ05820.1"/>
    <property type="molecule type" value="Genomic_DNA"/>
</dbReference>
<keyword evidence="3 10" id="KW-0349">Heme</keyword>
<keyword evidence="6 10" id="KW-0408">Iron</keyword>
<evidence type="ECO:0000256" key="10">
    <source>
        <dbReference type="PIRSR" id="PIRSR038928-2"/>
    </source>
</evidence>
<organism evidence="14 15">
    <name type="scientific">Botryobasidium botryosum (strain FD-172 SS1)</name>
    <dbReference type="NCBI Taxonomy" id="930990"/>
    <lineage>
        <taxon>Eukaryota</taxon>
        <taxon>Fungi</taxon>
        <taxon>Dikarya</taxon>
        <taxon>Basidiomycota</taxon>
        <taxon>Agaricomycotina</taxon>
        <taxon>Agaricomycetes</taxon>
        <taxon>Cantharellales</taxon>
        <taxon>Botryobasidiaceae</taxon>
        <taxon>Botryobasidium</taxon>
    </lineage>
</organism>
<dbReference type="InterPro" id="IPR002226">
    <property type="entry name" value="Catalase_haem_BS"/>
</dbReference>
<dbReference type="InterPro" id="IPR020835">
    <property type="entry name" value="Catalase_sf"/>
</dbReference>
<reference evidence="15" key="1">
    <citation type="journal article" date="2014" name="Proc. Natl. Acad. Sci. U.S.A.">
        <title>Extensive sampling of basidiomycete genomes demonstrates inadequacy of the white-rot/brown-rot paradigm for wood decay fungi.</title>
        <authorList>
            <person name="Riley R."/>
            <person name="Salamov A.A."/>
            <person name="Brown D.W."/>
            <person name="Nagy L.G."/>
            <person name="Floudas D."/>
            <person name="Held B.W."/>
            <person name="Levasseur A."/>
            <person name="Lombard V."/>
            <person name="Morin E."/>
            <person name="Otillar R."/>
            <person name="Lindquist E.A."/>
            <person name="Sun H."/>
            <person name="LaButti K.M."/>
            <person name="Schmutz J."/>
            <person name="Jabbour D."/>
            <person name="Luo H."/>
            <person name="Baker S.E."/>
            <person name="Pisabarro A.G."/>
            <person name="Walton J.D."/>
            <person name="Blanchette R.A."/>
            <person name="Henrissat B."/>
            <person name="Martin F."/>
            <person name="Cullen D."/>
            <person name="Hibbett D.S."/>
            <person name="Grigoriev I.V."/>
        </authorList>
    </citation>
    <scope>NUCLEOTIDE SEQUENCE [LARGE SCALE GENOMIC DNA]</scope>
    <source>
        <strain evidence="15">FD-172 SS1</strain>
    </source>
</reference>
<keyword evidence="2 11" id="KW-0575">Peroxidase</keyword>
<dbReference type="Pfam" id="PF00199">
    <property type="entry name" value="Catalase"/>
    <property type="match status" value="1"/>
</dbReference>
<feature type="domain" description="Catalase core" evidence="13">
    <location>
        <begin position="16"/>
        <end position="398"/>
    </location>
</feature>
<keyword evidence="15" id="KW-1185">Reference proteome</keyword>
<dbReference type="GO" id="GO:0042542">
    <property type="term" value="P:response to hydrogen peroxide"/>
    <property type="evidence" value="ECO:0007669"/>
    <property type="project" value="TreeGrafter"/>
</dbReference>
<dbReference type="PANTHER" id="PTHR11465">
    <property type="entry name" value="CATALASE"/>
    <property type="match status" value="1"/>
</dbReference>
<comment type="cofactor">
    <cofactor evidence="10">
        <name>heme</name>
        <dbReference type="ChEBI" id="CHEBI:30413"/>
    </cofactor>
</comment>
<dbReference type="HOGENOM" id="CLU_010645_2_0_1"/>
<dbReference type="SMART" id="SM01060">
    <property type="entry name" value="Catalase"/>
    <property type="match status" value="1"/>
</dbReference>
<dbReference type="GO" id="GO:0046872">
    <property type="term" value="F:metal ion binding"/>
    <property type="evidence" value="ECO:0007669"/>
    <property type="project" value="UniProtKB-KW"/>
</dbReference>
<evidence type="ECO:0000313" key="15">
    <source>
        <dbReference type="Proteomes" id="UP000027195"/>
    </source>
</evidence>
<dbReference type="Gene3D" id="2.40.180.10">
    <property type="entry name" value="Catalase core domain"/>
    <property type="match status" value="1"/>
</dbReference>
<dbReference type="PIRSF" id="PIRSF038928">
    <property type="entry name" value="Catalase_clade1-3"/>
    <property type="match status" value="1"/>
</dbReference>
<evidence type="ECO:0000256" key="5">
    <source>
        <dbReference type="ARBA" id="ARBA00023002"/>
    </source>
</evidence>
<dbReference type="CDD" id="cd08157">
    <property type="entry name" value="catalase_fungal"/>
    <property type="match status" value="1"/>
</dbReference>
<dbReference type="InterPro" id="IPR010582">
    <property type="entry name" value="Catalase_immune_responsive"/>
</dbReference>
<evidence type="ECO:0000256" key="9">
    <source>
        <dbReference type="PIRSR" id="PIRSR038928-1"/>
    </source>
</evidence>
<comment type="function">
    <text evidence="8 12">Catalyzes the degradation of hydrogen peroxide (H(2)O(2)) generated by peroxisomal oxidases to water and oxygen, thereby protecting cells from the toxic effects of hydrogen peroxide.</text>
</comment>
<evidence type="ECO:0000256" key="1">
    <source>
        <dbReference type="ARBA" id="ARBA00005329"/>
    </source>
</evidence>
<evidence type="ECO:0000313" key="14">
    <source>
        <dbReference type="EMBL" id="KDQ05820.1"/>
    </source>
</evidence>
<evidence type="ECO:0000256" key="12">
    <source>
        <dbReference type="RuleBase" id="RU004142"/>
    </source>
</evidence>
<keyword evidence="7 11" id="KW-0376">Hydrogen peroxide</keyword>
<evidence type="ECO:0000259" key="13">
    <source>
        <dbReference type="SMART" id="SM01060"/>
    </source>
</evidence>
<dbReference type="GO" id="GO:0005777">
    <property type="term" value="C:peroxisome"/>
    <property type="evidence" value="ECO:0007669"/>
    <property type="project" value="TreeGrafter"/>
</dbReference>
<dbReference type="InterPro" id="IPR011614">
    <property type="entry name" value="Catalase_core"/>
</dbReference>
<dbReference type="GO" id="GO:0004096">
    <property type="term" value="F:catalase activity"/>
    <property type="evidence" value="ECO:0007669"/>
    <property type="project" value="UniProtKB-EC"/>
</dbReference>
<dbReference type="InterPro" id="IPR024711">
    <property type="entry name" value="Catalase_clade1/3"/>
</dbReference>
<feature type="active site" evidence="9">
    <location>
        <position position="63"/>
    </location>
</feature>
<sequence length="516" mass="58214">MPSQEVFEKKDGALYTTSSGAPVSEPYAAQRVGAHGPLLLQDFHFIDLLSHFDRERIPERVVHAKGAGAHGYFEVTHDITDLTSAELFSKVGNKARTTIRFSTVGGESGSADTARDPRGFAIKIRTNEGNLDWVFNNTPVFFLRDPAKFPHFIHTQKRDPQTHLKDPDMFWDYLSQNPESIHQVMILFSDRGTPDGFFREHGYSGHTFKFVNNQGNFTYVQIHVRADKGFHTLDNSKAGELAGSNPDYGIQDLFEAIEKGQYPSWTVYVQTMTPEQAEKFRYNILDLTKIWPHGEFPLRPIGKIVLNENPQNYFDEIEQAAFSPSHLVPGIEPSADPVLQSRLFSYPDTHRHRLGVNYHQIPVNAPVCPVANFQRGGFMSVQSQGNRPNYQSSIQPLSYKKPTYQTVEHEQFLGGALTQLSEITELDFEQPRAMWQKVFNDEAREHYVQNVAGHFGNVKSAEIKARQLAVFAAVDQSLSDRIAKAIGHPTVKPLKVKPAEEAGKFRAGLELKNKSF</sequence>
<name>A0A067LUD6_BOTB1</name>
<dbReference type="GO" id="GO:0042744">
    <property type="term" value="P:hydrogen peroxide catabolic process"/>
    <property type="evidence" value="ECO:0007669"/>
    <property type="project" value="UniProtKB-KW"/>
</dbReference>
<dbReference type="PANTHER" id="PTHR11465:SF62">
    <property type="entry name" value="CATALASE T"/>
    <property type="match status" value="1"/>
</dbReference>
<dbReference type="InParanoid" id="A0A067LUD6"/>
<dbReference type="FunCoup" id="A0A067LUD6">
    <property type="interactions" value="247"/>
</dbReference>
<evidence type="ECO:0000256" key="4">
    <source>
        <dbReference type="ARBA" id="ARBA00022723"/>
    </source>
</evidence>
<dbReference type="InterPro" id="IPR018028">
    <property type="entry name" value="Catalase"/>
</dbReference>
<feature type="binding site" description="axial binding residue" evidence="10">
    <location>
        <position position="346"/>
    </location>
    <ligand>
        <name>heme</name>
        <dbReference type="ChEBI" id="CHEBI:30413"/>
    </ligand>
    <ligandPart>
        <name>Fe</name>
        <dbReference type="ChEBI" id="CHEBI:18248"/>
    </ligandPart>
</feature>
<evidence type="ECO:0000256" key="3">
    <source>
        <dbReference type="ARBA" id="ARBA00022617"/>
    </source>
</evidence>
<comment type="catalytic activity">
    <reaction evidence="11">
        <text>2 H2O2 = O2 + 2 H2O</text>
        <dbReference type="Rhea" id="RHEA:20309"/>
        <dbReference type="ChEBI" id="CHEBI:15377"/>
        <dbReference type="ChEBI" id="CHEBI:15379"/>
        <dbReference type="ChEBI" id="CHEBI:16240"/>
        <dbReference type="EC" id="1.11.1.6"/>
    </reaction>
</comment>
<dbReference type="FunFam" id="2.40.180.10:FF:000001">
    <property type="entry name" value="Catalase"/>
    <property type="match status" value="1"/>
</dbReference>
<comment type="similarity">
    <text evidence="1 11">Belongs to the catalase family.</text>
</comment>
<dbReference type="AlphaFoldDB" id="A0A067LUD6"/>
<dbReference type="PROSITE" id="PS51402">
    <property type="entry name" value="CATALASE_3"/>
    <property type="match status" value="1"/>
</dbReference>
<proteinExistence type="inferred from homology"/>
<protein>
    <recommendedName>
        <fullName evidence="11">Catalase</fullName>
        <ecNumber evidence="11">1.11.1.6</ecNumber>
    </recommendedName>
</protein>
<accession>A0A067LUD6</accession>
<dbReference type="Pfam" id="PF06628">
    <property type="entry name" value="Catalase-rel"/>
    <property type="match status" value="1"/>
</dbReference>